<dbReference type="InterPro" id="IPR050099">
    <property type="entry name" value="SIS_GmhA/DiaA_subfam"/>
</dbReference>
<dbReference type="Proteomes" id="UP000245820">
    <property type="component" value="Chromosome"/>
</dbReference>
<reference evidence="2 3" key="1">
    <citation type="submission" date="2018-05" db="EMBL/GenBank/DDBJ databases">
        <title>Complete genome sequence of Massilia oculi sp. nov. CCUG 43427T (=DSM 26321T), the type strain of M. oculi, and comparison with genome sequences of other Massilia strains.</title>
        <authorList>
            <person name="Zhu B."/>
        </authorList>
    </citation>
    <scope>NUCLEOTIDE SEQUENCE [LARGE SCALE GENOMIC DNA]</scope>
    <source>
        <strain evidence="2 3">CCUG 43427</strain>
    </source>
</reference>
<gene>
    <name evidence="2" type="ORF">DIR46_00360</name>
</gene>
<keyword evidence="3" id="KW-1185">Reference proteome</keyword>
<dbReference type="InterPro" id="IPR001347">
    <property type="entry name" value="SIS_dom"/>
</dbReference>
<dbReference type="PROSITE" id="PS51464">
    <property type="entry name" value="SIS"/>
    <property type="match status" value="1"/>
</dbReference>
<dbReference type="KEGG" id="mtim:DIR46_00360"/>
<sequence>MIEHIKNGLTEARHALDLFVNDATKLQTVADAAQVLVTSFGKGGRAFSCGNGGSMCDAMHFAEELTGRFRRDRPGIAATAISDPTHITCVANDYGYDQVFARYIESHGRPGDVLLAISTSGKSPSILVAAQMAQKLGMVVIALTGTAGSPLEDFSDVCISCPGGNFADRTQELHIKIIHIMIELVERELYPANY</sequence>
<organism evidence="2 3">
    <name type="scientific">Massilia oculi</name>
    <dbReference type="NCBI Taxonomy" id="945844"/>
    <lineage>
        <taxon>Bacteria</taxon>
        <taxon>Pseudomonadati</taxon>
        <taxon>Pseudomonadota</taxon>
        <taxon>Betaproteobacteria</taxon>
        <taxon>Burkholderiales</taxon>
        <taxon>Oxalobacteraceae</taxon>
        <taxon>Telluria group</taxon>
        <taxon>Massilia</taxon>
    </lineage>
</organism>
<dbReference type="EMBL" id="CP029343">
    <property type="protein sequence ID" value="AWL03063.1"/>
    <property type="molecule type" value="Genomic_DNA"/>
</dbReference>
<proteinExistence type="predicted"/>
<evidence type="ECO:0000313" key="3">
    <source>
        <dbReference type="Proteomes" id="UP000245820"/>
    </source>
</evidence>
<keyword evidence="2" id="KW-0413">Isomerase</keyword>
<dbReference type="SUPFAM" id="SSF53697">
    <property type="entry name" value="SIS domain"/>
    <property type="match status" value="1"/>
</dbReference>
<dbReference type="Pfam" id="PF13580">
    <property type="entry name" value="SIS_2"/>
    <property type="match status" value="1"/>
</dbReference>
<accession>A0A2S2DCG1</accession>
<dbReference type="Gene3D" id="3.40.50.10490">
    <property type="entry name" value="Glucose-6-phosphate isomerase like protein, domain 1"/>
    <property type="match status" value="1"/>
</dbReference>
<dbReference type="GO" id="GO:0097367">
    <property type="term" value="F:carbohydrate derivative binding"/>
    <property type="evidence" value="ECO:0007669"/>
    <property type="project" value="InterPro"/>
</dbReference>
<evidence type="ECO:0000313" key="2">
    <source>
        <dbReference type="EMBL" id="AWL03063.1"/>
    </source>
</evidence>
<dbReference type="RefSeq" id="WP_109343479.1">
    <property type="nucleotide sequence ID" value="NZ_CP029343.1"/>
</dbReference>
<dbReference type="OrthoDB" id="9810929at2"/>
<name>A0A2S2DCG1_9BURK</name>
<feature type="domain" description="SIS" evidence="1">
    <location>
        <begin position="36"/>
        <end position="194"/>
    </location>
</feature>
<dbReference type="AlphaFoldDB" id="A0A2S2DCG1"/>
<dbReference type="GO" id="GO:1901135">
    <property type="term" value="P:carbohydrate derivative metabolic process"/>
    <property type="evidence" value="ECO:0007669"/>
    <property type="project" value="InterPro"/>
</dbReference>
<protein>
    <submittedName>
        <fullName evidence="2">Phosphoheptose isomerase</fullName>
    </submittedName>
</protein>
<dbReference type="PANTHER" id="PTHR30390:SF7">
    <property type="entry name" value="PHOSPHOHEPTOSE ISOMERASE"/>
    <property type="match status" value="1"/>
</dbReference>
<dbReference type="InterPro" id="IPR035461">
    <property type="entry name" value="GmhA/DiaA"/>
</dbReference>
<dbReference type="CDD" id="cd05006">
    <property type="entry name" value="SIS_GmhA"/>
    <property type="match status" value="1"/>
</dbReference>
<dbReference type="GO" id="GO:0016853">
    <property type="term" value="F:isomerase activity"/>
    <property type="evidence" value="ECO:0007669"/>
    <property type="project" value="UniProtKB-KW"/>
</dbReference>
<dbReference type="PANTHER" id="PTHR30390">
    <property type="entry name" value="SEDOHEPTULOSE 7-PHOSPHATE ISOMERASE / DNAA INITIATOR-ASSOCIATING FACTOR FOR REPLICATION INITIATION"/>
    <property type="match status" value="1"/>
</dbReference>
<evidence type="ECO:0000259" key="1">
    <source>
        <dbReference type="PROSITE" id="PS51464"/>
    </source>
</evidence>
<dbReference type="InterPro" id="IPR046348">
    <property type="entry name" value="SIS_dom_sf"/>
</dbReference>